<protein>
    <recommendedName>
        <fullName evidence="4">Sulfatase N-terminal domain-containing protein</fullName>
    </recommendedName>
</protein>
<dbReference type="Pfam" id="PF00884">
    <property type="entry name" value="Sulfatase"/>
    <property type="match status" value="1"/>
</dbReference>
<evidence type="ECO:0000313" key="5">
    <source>
        <dbReference type="EMBL" id="KAJ5376737.1"/>
    </source>
</evidence>
<dbReference type="SUPFAM" id="SSF53649">
    <property type="entry name" value="Alkaline phosphatase-like"/>
    <property type="match status" value="1"/>
</dbReference>
<keyword evidence="6" id="KW-1185">Reference proteome</keyword>
<dbReference type="PANTHER" id="PTHR45953">
    <property type="entry name" value="IDURONATE 2-SULFATASE"/>
    <property type="match status" value="1"/>
</dbReference>
<organism evidence="5 6">
    <name type="scientific">Penicillium cosmopolitanum</name>
    <dbReference type="NCBI Taxonomy" id="1131564"/>
    <lineage>
        <taxon>Eukaryota</taxon>
        <taxon>Fungi</taxon>
        <taxon>Dikarya</taxon>
        <taxon>Ascomycota</taxon>
        <taxon>Pezizomycotina</taxon>
        <taxon>Eurotiomycetes</taxon>
        <taxon>Eurotiomycetidae</taxon>
        <taxon>Eurotiales</taxon>
        <taxon>Aspergillaceae</taxon>
        <taxon>Penicillium</taxon>
    </lineage>
</organism>
<dbReference type="Gene3D" id="3.40.720.10">
    <property type="entry name" value="Alkaline Phosphatase, subunit A"/>
    <property type="match status" value="1"/>
</dbReference>
<sequence>MQNSGNPKPSHKIPHQPSGLPSERPNIVIFMPDQLRYDALHCTGMNPIVKTPNIDKFATRGVRFSECYVQASVCSQSRCSMFTGLYPHVSGHRSLENLIKPWEPNLFRSLKDDGYHVACMAPRGDLFAPTVTELSLDEYGFLEPPEVTKIIGQHGEERPEEDISIWERLFYKGRRDMNKAVDYDEAAVRSAEQWLDCPPDDKPWVLFLPLFFPHCPFTVEEPYFSMYKREDMPLPSSPDEKTGYEPRYMQSIRQRHGTHRATPEIWAEVAATYHGMISRLDDQFGRVVNKLDSTGLWAKTITMFFTDHGEYLGDHGLIEKWPSGLSETLVREPLIMAGGGIPPGLVRDSMAEMVDLAPTILHLCGVDETFPHNGKSLLPTILENKPHREYAFSEGGFLISEEPLLEQAPFPYDLKAKLQHEDTKCVGKAISMRDQNWTYIYRLYEPAELYDRNADPHELHNLAADPQYVPQARLMESHMFRWMVETSDVLPYSRDGRFPKVDLPDPKTLLDERKKRRQKEGDDGISRGNFES</sequence>
<evidence type="ECO:0000313" key="6">
    <source>
        <dbReference type="Proteomes" id="UP001147747"/>
    </source>
</evidence>
<gene>
    <name evidence="5" type="ORF">N7509_013623</name>
</gene>
<reference evidence="5" key="2">
    <citation type="journal article" date="2023" name="IMA Fungus">
        <title>Comparative genomic study of the Penicillium genus elucidates a diverse pangenome and 15 lateral gene transfer events.</title>
        <authorList>
            <person name="Petersen C."/>
            <person name="Sorensen T."/>
            <person name="Nielsen M.R."/>
            <person name="Sondergaard T.E."/>
            <person name="Sorensen J.L."/>
            <person name="Fitzpatrick D.A."/>
            <person name="Frisvad J.C."/>
            <person name="Nielsen K.L."/>
        </authorList>
    </citation>
    <scope>NUCLEOTIDE SEQUENCE</scope>
    <source>
        <strain evidence="5">IBT 29677</strain>
    </source>
</reference>
<accession>A0A9W9VCB3</accession>
<dbReference type="InterPro" id="IPR017850">
    <property type="entry name" value="Alkaline_phosphatase_core_sf"/>
</dbReference>
<dbReference type="AlphaFoldDB" id="A0A9W9VCB3"/>
<feature type="domain" description="Sulfatase N-terminal" evidence="4">
    <location>
        <begin position="25"/>
        <end position="366"/>
    </location>
</feature>
<dbReference type="GO" id="GO:0005737">
    <property type="term" value="C:cytoplasm"/>
    <property type="evidence" value="ECO:0007669"/>
    <property type="project" value="TreeGrafter"/>
</dbReference>
<dbReference type="EMBL" id="JAPZBU010000012">
    <property type="protein sequence ID" value="KAJ5376737.1"/>
    <property type="molecule type" value="Genomic_DNA"/>
</dbReference>
<evidence type="ECO:0000256" key="3">
    <source>
        <dbReference type="SAM" id="MobiDB-lite"/>
    </source>
</evidence>
<dbReference type="CDD" id="cd16150">
    <property type="entry name" value="sulfatase_like"/>
    <property type="match status" value="1"/>
</dbReference>
<feature type="compositionally biased region" description="Basic and acidic residues" evidence="3">
    <location>
        <begin position="495"/>
        <end position="525"/>
    </location>
</feature>
<feature type="region of interest" description="Disordered" evidence="3">
    <location>
        <begin position="1"/>
        <end position="23"/>
    </location>
</feature>
<dbReference type="RefSeq" id="XP_056481767.1">
    <property type="nucleotide sequence ID" value="XM_056638260.1"/>
</dbReference>
<dbReference type="GO" id="GO:0004423">
    <property type="term" value="F:iduronate-2-sulfatase activity"/>
    <property type="evidence" value="ECO:0007669"/>
    <property type="project" value="TreeGrafter"/>
</dbReference>
<proteinExistence type="predicted"/>
<dbReference type="OrthoDB" id="103349at2759"/>
<comment type="caution">
    <text evidence="5">The sequence shown here is derived from an EMBL/GenBank/DDBJ whole genome shotgun (WGS) entry which is preliminary data.</text>
</comment>
<keyword evidence="2" id="KW-0378">Hydrolase</keyword>
<dbReference type="InterPro" id="IPR000917">
    <property type="entry name" value="Sulfatase_N"/>
</dbReference>
<name>A0A9W9VCB3_9EURO</name>
<dbReference type="GO" id="GO:0046872">
    <property type="term" value="F:metal ion binding"/>
    <property type="evidence" value="ECO:0007669"/>
    <property type="project" value="UniProtKB-KW"/>
</dbReference>
<dbReference type="Proteomes" id="UP001147747">
    <property type="component" value="Unassembled WGS sequence"/>
</dbReference>
<feature type="region of interest" description="Disordered" evidence="3">
    <location>
        <begin position="495"/>
        <end position="532"/>
    </location>
</feature>
<reference evidence="5" key="1">
    <citation type="submission" date="2022-12" db="EMBL/GenBank/DDBJ databases">
        <authorList>
            <person name="Petersen C."/>
        </authorList>
    </citation>
    <scope>NUCLEOTIDE SEQUENCE</scope>
    <source>
        <strain evidence="5">IBT 29677</strain>
    </source>
</reference>
<dbReference type="PANTHER" id="PTHR45953:SF1">
    <property type="entry name" value="IDURONATE 2-SULFATASE"/>
    <property type="match status" value="1"/>
</dbReference>
<evidence type="ECO:0000256" key="1">
    <source>
        <dbReference type="ARBA" id="ARBA00022723"/>
    </source>
</evidence>
<evidence type="ECO:0000256" key="2">
    <source>
        <dbReference type="ARBA" id="ARBA00022801"/>
    </source>
</evidence>
<dbReference type="GeneID" id="81377240"/>
<evidence type="ECO:0000259" key="4">
    <source>
        <dbReference type="Pfam" id="PF00884"/>
    </source>
</evidence>
<keyword evidence="1" id="KW-0479">Metal-binding</keyword>